<organism evidence="7 8">
    <name type="scientific">Acinetobacter colistiniresistens</name>
    <dbReference type="NCBI Taxonomy" id="280145"/>
    <lineage>
        <taxon>Bacteria</taxon>
        <taxon>Pseudomonadati</taxon>
        <taxon>Pseudomonadota</taxon>
        <taxon>Gammaproteobacteria</taxon>
        <taxon>Moraxellales</taxon>
        <taxon>Moraxellaceae</taxon>
        <taxon>Acinetobacter</taxon>
    </lineage>
</organism>
<gene>
    <name evidence="7" type="ORF">F907_00248</name>
</gene>
<dbReference type="InterPro" id="IPR050953">
    <property type="entry name" value="N4_N6_ade-DNA_methylase"/>
</dbReference>
<dbReference type="HOGENOM" id="CLU_007039_0_0_6"/>
<comment type="catalytic activity">
    <reaction evidence="5">
        <text>a 2'-deoxyadenosine in DNA + S-adenosyl-L-methionine = an N(6)-methyl-2'-deoxyadenosine in DNA + S-adenosyl-L-homocysteine + H(+)</text>
        <dbReference type="Rhea" id="RHEA:15197"/>
        <dbReference type="Rhea" id="RHEA-COMP:12418"/>
        <dbReference type="Rhea" id="RHEA-COMP:12419"/>
        <dbReference type="ChEBI" id="CHEBI:15378"/>
        <dbReference type="ChEBI" id="CHEBI:57856"/>
        <dbReference type="ChEBI" id="CHEBI:59789"/>
        <dbReference type="ChEBI" id="CHEBI:90615"/>
        <dbReference type="ChEBI" id="CHEBI:90616"/>
        <dbReference type="EC" id="2.1.1.72"/>
    </reaction>
</comment>
<comment type="caution">
    <text evidence="7">The sequence shown here is derived from an EMBL/GenBank/DDBJ whole genome shotgun (WGS) entry which is preliminary data.</text>
</comment>
<keyword evidence="2" id="KW-0489">Methyltransferase</keyword>
<evidence type="ECO:0000313" key="8">
    <source>
        <dbReference type="Proteomes" id="UP000014559"/>
    </source>
</evidence>
<dbReference type="Proteomes" id="UP000014559">
    <property type="component" value="Unassembled WGS sequence"/>
</dbReference>
<evidence type="ECO:0000313" key="7">
    <source>
        <dbReference type="EMBL" id="EPG42624.1"/>
    </source>
</evidence>
<dbReference type="PANTHER" id="PTHR33841:SF1">
    <property type="entry name" value="DNA METHYLTRANSFERASE A"/>
    <property type="match status" value="1"/>
</dbReference>
<protein>
    <recommendedName>
        <fullName evidence="1">site-specific DNA-methyltransferase (adenine-specific)</fullName>
        <ecNumber evidence="1">2.1.1.72</ecNumber>
    </recommendedName>
</protein>
<evidence type="ECO:0000256" key="5">
    <source>
        <dbReference type="ARBA" id="ARBA00047942"/>
    </source>
</evidence>
<dbReference type="EMBL" id="ATGK01000003">
    <property type="protein sequence ID" value="EPG42624.1"/>
    <property type="molecule type" value="Genomic_DNA"/>
</dbReference>
<evidence type="ECO:0000256" key="3">
    <source>
        <dbReference type="ARBA" id="ARBA00022679"/>
    </source>
</evidence>
<keyword evidence="3" id="KW-0808">Transferase</keyword>
<evidence type="ECO:0000256" key="2">
    <source>
        <dbReference type="ARBA" id="ARBA00022603"/>
    </source>
</evidence>
<accession>S3TSH6</accession>
<name>S3TSH6_9GAMM</name>
<reference evidence="7 8" key="1">
    <citation type="submission" date="2013-06" db="EMBL/GenBank/DDBJ databases">
        <title>The Genome Sequence of Acinetobacter sp. NIPH 2036.</title>
        <authorList>
            <consortium name="The Broad Institute Genome Sequencing Platform"/>
            <consortium name="The Broad Institute Genome Sequencing Center for Infectious Disease"/>
            <person name="Cerqueira G."/>
            <person name="Feldgarden M."/>
            <person name="Courvalin P."/>
            <person name="Perichon B."/>
            <person name="Grillot-Courvalin C."/>
            <person name="Clermont D."/>
            <person name="Rocha E."/>
            <person name="Yoon E.-J."/>
            <person name="Nemec A."/>
            <person name="Young S.K."/>
            <person name="Zeng Q."/>
            <person name="Gargeya S."/>
            <person name="Fitzgerald M."/>
            <person name="Abouelleil A."/>
            <person name="Alvarado L."/>
            <person name="Berlin A.M."/>
            <person name="Chapman S.B."/>
            <person name="Dewar J."/>
            <person name="Goldberg J."/>
            <person name="Griggs A."/>
            <person name="Gujja S."/>
            <person name="Hansen M."/>
            <person name="Howarth C."/>
            <person name="Imamovic A."/>
            <person name="Larimer J."/>
            <person name="McCowan C."/>
            <person name="Murphy C."/>
            <person name="Pearson M."/>
            <person name="Priest M."/>
            <person name="Roberts A."/>
            <person name="Saif S."/>
            <person name="Shea T."/>
            <person name="Sykes S."/>
            <person name="Wortman J."/>
            <person name="Nusbaum C."/>
            <person name="Birren B."/>
        </authorList>
    </citation>
    <scope>NUCLEOTIDE SEQUENCE [LARGE SCALE GENOMIC DNA]</scope>
    <source>
        <strain evidence="7 8">NIPH 2036</strain>
    </source>
</reference>
<evidence type="ECO:0000256" key="1">
    <source>
        <dbReference type="ARBA" id="ARBA00011900"/>
    </source>
</evidence>
<dbReference type="InterPro" id="IPR029063">
    <property type="entry name" value="SAM-dependent_MTases_sf"/>
</dbReference>
<dbReference type="PROSITE" id="PS00092">
    <property type="entry name" value="N6_MTASE"/>
    <property type="match status" value="1"/>
</dbReference>
<dbReference type="GO" id="GO:0006304">
    <property type="term" value="P:DNA modification"/>
    <property type="evidence" value="ECO:0007669"/>
    <property type="project" value="InterPro"/>
</dbReference>
<dbReference type="GO" id="GO:0009007">
    <property type="term" value="F:site-specific DNA-methyltransferase (adenine-specific) activity"/>
    <property type="evidence" value="ECO:0007669"/>
    <property type="project" value="UniProtKB-EC"/>
</dbReference>
<dbReference type="GO" id="GO:0032259">
    <property type="term" value="P:methylation"/>
    <property type="evidence" value="ECO:0007669"/>
    <property type="project" value="UniProtKB-KW"/>
</dbReference>
<feature type="domain" description="Type II methyltransferase M.TaqI-like" evidence="6">
    <location>
        <begin position="401"/>
        <end position="555"/>
    </location>
</feature>
<dbReference type="AlphaFoldDB" id="S3TSH6"/>
<dbReference type="InterPro" id="IPR011639">
    <property type="entry name" value="MethylTrfase_TaqI-like_dom"/>
</dbReference>
<dbReference type="GO" id="GO:0003676">
    <property type="term" value="F:nucleic acid binding"/>
    <property type="evidence" value="ECO:0007669"/>
    <property type="project" value="InterPro"/>
</dbReference>
<evidence type="ECO:0000259" key="6">
    <source>
        <dbReference type="Pfam" id="PF07669"/>
    </source>
</evidence>
<dbReference type="RefSeq" id="WP_016651361.1">
    <property type="nucleotide sequence ID" value="NZ_KE340378.1"/>
</dbReference>
<dbReference type="PATRIC" id="fig|1217696.3.peg.242"/>
<dbReference type="PRINTS" id="PR00507">
    <property type="entry name" value="N12N6MTFRASE"/>
</dbReference>
<proteinExistence type="predicted"/>
<keyword evidence="4" id="KW-0949">S-adenosyl-L-methionine</keyword>
<dbReference type="Gene3D" id="3.40.50.150">
    <property type="entry name" value="Vaccinia Virus protein VP39"/>
    <property type="match status" value="1"/>
</dbReference>
<dbReference type="Pfam" id="PF07669">
    <property type="entry name" value="Eco57I"/>
    <property type="match status" value="1"/>
</dbReference>
<dbReference type="SUPFAM" id="SSF53335">
    <property type="entry name" value="S-adenosyl-L-methionine-dependent methyltransferases"/>
    <property type="match status" value="1"/>
</dbReference>
<dbReference type="EC" id="2.1.1.72" evidence="1"/>
<dbReference type="InterPro" id="IPR002052">
    <property type="entry name" value="DNA_methylase_N6_adenine_CS"/>
</dbReference>
<dbReference type="GeneID" id="45419425"/>
<dbReference type="PANTHER" id="PTHR33841">
    <property type="entry name" value="DNA METHYLTRANSFERASE YEEA-RELATED"/>
    <property type="match status" value="1"/>
</dbReference>
<evidence type="ECO:0000256" key="4">
    <source>
        <dbReference type="ARBA" id="ARBA00022691"/>
    </source>
</evidence>
<sequence>MTTDSSISDNNTDWLFQFSTNREPPIVEGLVYVDSYTPVDHPPEVVSVMEKAQLFGAKAVLFESEQNGRLTPQAFIFSASEGDSDQEFAMLHKRLWSWGGVPLIYRATSGCIQLFRCAHKPDFIKNNNEQLIFNPIRTLKLGTKIAQSELWWDITRLRNGTIWDNKQACDLLLSAHKSAHRKLVEEVRSLSNLLTKKNLLNSSLRRRLLILSLLIAYLEERSILLPTDFEKIKTNAKSFFDILQDGSALIDLLYVLEDRFNGHVFSLTDEERSLLLNSNDLHYYATLINGYTDSNGQLNFWKLYSFKDLPVELISNIYQLFVNDTASSIYTPPALVRLILDETLSWKRLDDLMAGTGIILDPACGSGVFLVEAFKRLILHWRLRNNWKKPNVDTLRLLIQKVHGIDLERGAVELAAFSLCLSLCDALEPEDIYKTHKLFPNLMGNTLHASCFFEAKELGLVKQPISIVIGNPPFISSLSTEGAKRSYHSYSLQHGKLPDKQLAYLFLHDAMEMISSGGILAMIEPSGFIYNQNANQFRNDFLLKWKVREILDFVSIRGLFKKGDADPKIVIVIAESLKPISDDKILHAVFRRNGRAKAEQRFDIDYYDLHWLTNELAIKSNYIWRANLFGGRRFLSFIERLQKYPTLREYVKQNDWDIGEGYIAGLQSKHKPIDHLIGKPLLPTNALTNQGIDNSLITTVPNRTIESPRSVRRFTPPLLLIKESENLQNDLWTDHYLTYKNEIVGISCSTNDINKLQNVKTWLDKESIALQAYVAGISSRLITQRATVIFAGDIFSLPYLENGDLDLSINDKIIAEDIVNYQRDYIRLGLDSILMDQVKEDELASFDSVFTSLINKIYYKNQLKEIDSHTWSGAICKVYAFGEGKIDWTGSEELHNKIDLLLKEHHGTSLSITRITRIYDQNFIFLLKPDNHRFWTRSIALRDGDDVLADLRLQGF</sequence>